<reference evidence="2 3" key="1">
    <citation type="submission" date="2018-08" db="EMBL/GenBank/DDBJ databases">
        <title>Genomic Encyclopedia of Type Strains, Phase IV (KMG-IV): sequencing the most valuable type-strain genomes for metagenomic binning, comparative biology and taxonomic classification.</title>
        <authorList>
            <person name="Goeker M."/>
        </authorList>
    </citation>
    <scope>NUCLEOTIDE SEQUENCE [LARGE SCALE GENOMIC DNA]</scope>
    <source>
        <strain evidence="2 3">DSM 23923</strain>
    </source>
</reference>
<gene>
    <name evidence="2" type="ORF">DFR64_2674</name>
</gene>
<dbReference type="OrthoDB" id="136513at2"/>
<dbReference type="EMBL" id="QUMS01000004">
    <property type="protein sequence ID" value="REG06242.1"/>
    <property type="molecule type" value="Genomic_DNA"/>
</dbReference>
<organism evidence="2 3">
    <name type="scientific">Pelolinea submarina</name>
    <dbReference type="NCBI Taxonomy" id="913107"/>
    <lineage>
        <taxon>Bacteria</taxon>
        <taxon>Bacillati</taxon>
        <taxon>Chloroflexota</taxon>
        <taxon>Anaerolineae</taxon>
        <taxon>Anaerolineales</taxon>
        <taxon>Anaerolineaceae</taxon>
        <taxon>Pelolinea</taxon>
    </lineage>
</organism>
<keyword evidence="1" id="KW-0732">Signal</keyword>
<feature type="signal peptide" evidence="1">
    <location>
        <begin position="1"/>
        <end position="25"/>
    </location>
</feature>
<keyword evidence="3" id="KW-1185">Reference proteome</keyword>
<protein>
    <recommendedName>
        <fullName evidence="4">VCBS repeat protein</fullName>
    </recommendedName>
</protein>
<accession>A0A347ZQ48</accession>
<name>A0A347ZQ48_9CHLR</name>
<comment type="caution">
    <text evidence="2">The sequence shown here is derived from an EMBL/GenBank/DDBJ whole genome shotgun (WGS) entry which is preliminary data.</text>
</comment>
<dbReference type="SUPFAM" id="SSF69318">
    <property type="entry name" value="Integrin alpha N-terminal domain"/>
    <property type="match status" value="1"/>
</dbReference>
<feature type="chain" id="PRO_5030063583" description="VCBS repeat protein" evidence="1">
    <location>
        <begin position="26"/>
        <end position="181"/>
    </location>
</feature>
<evidence type="ECO:0008006" key="4">
    <source>
        <dbReference type="Google" id="ProtNLM"/>
    </source>
</evidence>
<dbReference type="AlphaFoldDB" id="A0A347ZQ48"/>
<sequence length="181" mass="18529">MNIQRAFFVIVISSAILLSACGPQAASIRQDSAALAQALPDLAYPIEAAGSGTAQLIDGLFEEPAAPGSAAIIRIQLGTAQVFGDVNNDGFEDAAVTLVVDAGGSGTFTYLALVLNQDGTPQALPAVFLGDRIAVQSLSIQPSQVVVDLLTRAADEPMSAEPTVAETLTFNLSGDQLVAAD</sequence>
<proteinExistence type="predicted"/>
<dbReference type="InterPro" id="IPR028994">
    <property type="entry name" value="Integrin_alpha_N"/>
</dbReference>
<evidence type="ECO:0000313" key="3">
    <source>
        <dbReference type="Proteomes" id="UP000256388"/>
    </source>
</evidence>
<evidence type="ECO:0000256" key="1">
    <source>
        <dbReference type="SAM" id="SignalP"/>
    </source>
</evidence>
<dbReference type="PROSITE" id="PS51257">
    <property type="entry name" value="PROKAR_LIPOPROTEIN"/>
    <property type="match status" value="1"/>
</dbReference>
<dbReference type="Proteomes" id="UP000256388">
    <property type="component" value="Unassembled WGS sequence"/>
</dbReference>
<evidence type="ECO:0000313" key="2">
    <source>
        <dbReference type="EMBL" id="REG06242.1"/>
    </source>
</evidence>
<dbReference type="RefSeq" id="WP_116225940.1">
    <property type="nucleotide sequence ID" value="NZ_AP018437.1"/>
</dbReference>